<evidence type="ECO:0000256" key="4">
    <source>
        <dbReference type="ARBA" id="ARBA00022723"/>
    </source>
</evidence>
<keyword evidence="5 13" id="KW-0255">Endonuclease</keyword>
<keyword evidence="7 13" id="KW-0378">Hydrolase</keyword>
<gene>
    <name evidence="13" type="primary">recU</name>
    <name evidence="15" type="ORF">DOK78_001868</name>
</gene>
<dbReference type="HAMAP" id="MF_00130">
    <property type="entry name" value="RecU"/>
    <property type="match status" value="1"/>
</dbReference>
<evidence type="ECO:0000256" key="11">
    <source>
        <dbReference type="ARBA" id="ARBA00023447"/>
    </source>
</evidence>
<feature type="binding site" evidence="13">
    <location>
        <position position="88"/>
    </location>
    <ligand>
        <name>Mg(2+)</name>
        <dbReference type="ChEBI" id="CHEBI:18420"/>
    </ligand>
</feature>
<dbReference type="RefSeq" id="WP_207940615.1">
    <property type="nucleotide sequence ID" value="NZ_CP147251.1"/>
</dbReference>
<keyword evidence="4 13" id="KW-0479">Metal-binding</keyword>
<dbReference type="Proteomes" id="UP000664701">
    <property type="component" value="Chromosome"/>
</dbReference>
<feature type="binding site" evidence="13">
    <location>
        <position position="103"/>
    </location>
    <ligand>
        <name>Mg(2+)</name>
        <dbReference type="ChEBI" id="CHEBI:18420"/>
    </ligand>
</feature>
<keyword evidence="6 13" id="KW-0227">DNA damage</keyword>
<feature type="binding site" evidence="13">
    <location>
        <position position="122"/>
    </location>
    <ligand>
        <name>Mg(2+)</name>
        <dbReference type="ChEBI" id="CHEBI:18420"/>
    </ligand>
</feature>
<dbReference type="Pfam" id="PF03838">
    <property type="entry name" value="RecU"/>
    <property type="match status" value="1"/>
</dbReference>
<dbReference type="InterPro" id="IPR004612">
    <property type="entry name" value="Resolv_RecU"/>
</dbReference>
<keyword evidence="16" id="KW-1185">Reference proteome</keyword>
<proteinExistence type="inferred from homology"/>
<sequence length="206" mass="24269">MVFRYPNGHPISYDGTMKQKMQAKEKTTNFANRGMRFEEAINVSNDYYLNRGQAVIHKKPTPVQIVHVDYPRRSAAVIKEAYFKEASTTDYNGVYQGYYLDFEAKETKNKTSFPLKNFHEHQIIHMRNCLKQNGICFVLLWFSTLERCFFLDSQHLIHYWDSQHTAKKSLSLSLIEEIGIEIQPRIAPRIPYLEAVNHYLQEKEKN</sequence>
<dbReference type="InterPro" id="IPR011856">
    <property type="entry name" value="tRNA_endonuc-like_dom_sf"/>
</dbReference>
<evidence type="ECO:0000256" key="8">
    <source>
        <dbReference type="ARBA" id="ARBA00022842"/>
    </source>
</evidence>
<keyword evidence="10 13" id="KW-0234">DNA repair</keyword>
<evidence type="ECO:0000256" key="5">
    <source>
        <dbReference type="ARBA" id="ARBA00022759"/>
    </source>
</evidence>
<evidence type="ECO:0000313" key="16">
    <source>
        <dbReference type="Proteomes" id="UP000664701"/>
    </source>
</evidence>
<evidence type="ECO:0000256" key="3">
    <source>
        <dbReference type="ARBA" id="ARBA00022722"/>
    </source>
</evidence>
<dbReference type="InterPro" id="IPR011335">
    <property type="entry name" value="Restrct_endonuc-II-like"/>
</dbReference>
<dbReference type="PIRSF" id="PIRSF037785">
    <property type="entry name" value="RecU"/>
    <property type="match status" value="1"/>
</dbReference>
<evidence type="ECO:0000256" key="13">
    <source>
        <dbReference type="HAMAP-Rule" id="MF_00130"/>
    </source>
</evidence>
<comment type="cofactor">
    <cofactor evidence="13">
        <name>Mg(2+)</name>
        <dbReference type="ChEBI" id="CHEBI:18420"/>
    </cofactor>
    <text evidence="13">Binds 1 Mg(2+) ion per subunit.</text>
</comment>
<name>A0ABZ2SNH9_9ENTE</name>
<evidence type="ECO:0000256" key="1">
    <source>
        <dbReference type="ARBA" id="ARBA00004496"/>
    </source>
</evidence>
<comment type="catalytic activity">
    <reaction evidence="13">
        <text>Endonucleolytic cleavage at a junction such as a reciprocal single-stranded crossover between two homologous DNA duplexes (Holliday junction).</text>
        <dbReference type="EC" id="3.1.21.10"/>
    </reaction>
</comment>
<dbReference type="EC" id="3.1.21.10" evidence="13 14"/>
<feature type="site" description="Transition state stabilizer" evidence="13">
    <location>
        <position position="105"/>
    </location>
</feature>
<keyword evidence="2 13" id="KW-0963">Cytoplasm</keyword>
<keyword evidence="9 13" id="KW-0233">DNA recombination</keyword>
<accession>A0ABZ2SNH9</accession>
<evidence type="ECO:0000256" key="6">
    <source>
        <dbReference type="ARBA" id="ARBA00022763"/>
    </source>
</evidence>
<evidence type="ECO:0000256" key="9">
    <source>
        <dbReference type="ARBA" id="ARBA00023172"/>
    </source>
</evidence>
<comment type="similarity">
    <text evidence="11 13">Belongs to the RecU family.</text>
</comment>
<evidence type="ECO:0000256" key="7">
    <source>
        <dbReference type="ARBA" id="ARBA00022801"/>
    </source>
</evidence>
<keyword evidence="3 13" id="KW-0540">Nuclease</keyword>
<evidence type="ECO:0000256" key="2">
    <source>
        <dbReference type="ARBA" id="ARBA00022490"/>
    </source>
</evidence>
<evidence type="ECO:0000256" key="14">
    <source>
        <dbReference type="NCBIfam" id="TIGR00648"/>
    </source>
</evidence>
<dbReference type="Gene3D" id="3.40.1350.10">
    <property type="match status" value="1"/>
</dbReference>
<comment type="function">
    <text evidence="13">Endonuclease that resolves Holliday junction intermediates in genetic recombination. Cleaves mobile four-strand junctions by introducing symmetrical nicks in paired strands. Promotes annealing of linear ssDNA with homologous dsDNA. Required for DNA repair, homologous recombination and chromosome segregation.</text>
</comment>
<evidence type="ECO:0000256" key="12">
    <source>
        <dbReference type="ARBA" id="ARBA00029523"/>
    </source>
</evidence>
<reference evidence="15 16" key="1">
    <citation type="submission" date="2024-03" db="EMBL/GenBank/DDBJ databases">
        <title>The Genome Sequence of Enterococcus sp. DIV2402.</title>
        <authorList>
            <consortium name="The Broad Institute Genomics Platform"/>
            <consortium name="The Broad Institute Microbial Omics Core"/>
            <consortium name="The Broad Institute Genomic Center for Infectious Diseases"/>
            <person name="Earl A."/>
            <person name="Manson A."/>
            <person name="Gilmore M."/>
            <person name="Schwartman J."/>
            <person name="Shea T."/>
            <person name="Abouelleil A."/>
            <person name="Cao P."/>
            <person name="Chapman S."/>
            <person name="Cusick C."/>
            <person name="Young S."/>
            <person name="Neafsey D."/>
            <person name="Nusbaum C."/>
            <person name="Birren B."/>
        </authorList>
    </citation>
    <scope>NUCLEOTIDE SEQUENCE [LARGE SCALE GENOMIC DNA]</scope>
    <source>
        <strain evidence="15 16">DIV2402</strain>
    </source>
</reference>
<protein>
    <recommendedName>
        <fullName evidence="12 13">Holliday junction resolvase RecU</fullName>
        <ecNumber evidence="13 14">3.1.21.10</ecNumber>
    </recommendedName>
    <alternativeName>
        <fullName evidence="13">Recombination protein U homolog</fullName>
    </alternativeName>
</protein>
<keyword evidence="8 13" id="KW-0460">Magnesium</keyword>
<dbReference type="CDD" id="cd22354">
    <property type="entry name" value="RecU-like"/>
    <property type="match status" value="1"/>
</dbReference>
<dbReference type="SUPFAM" id="SSF52980">
    <property type="entry name" value="Restriction endonuclease-like"/>
    <property type="match status" value="1"/>
</dbReference>
<feature type="binding site" evidence="13">
    <location>
        <position position="90"/>
    </location>
    <ligand>
        <name>Mg(2+)</name>
        <dbReference type="ChEBI" id="CHEBI:18420"/>
    </ligand>
</feature>
<organism evidence="15 16">
    <name type="scientific">Candidatus Enterococcus lowellii</name>
    <dbReference type="NCBI Taxonomy" id="2230877"/>
    <lineage>
        <taxon>Bacteria</taxon>
        <taxon>Bacillati</taxon>
        <taxon>Bacillota</taxon>
        <taxon>Bacilli</taxon>
        <taxon>Lactobacillales</taxon>
        <taxon>Enterococcaceae</taxon>
        <taxon>Enterococcus</taxon>
    </lineage>
</organism>
<dbReference type="NCBIfam" id="TIGR00648">
    <property type="entry name" value="recU"/>
    <property type="match status" value="1"/>
</dbReference>
<dbReference type="NCBIfam" id="NF002584">
    <property type="entry name" value="PRK02234.1-5"/>
    <property type="match status" value="1"/>
</dbReference>
<comment type="subcellular location">
    <subcellularLocation>
        <location evidence="1 13">Cytoplasm</location>
    </subcellularLocation>
</comment>
<dbReference type="EMBL" id="CP147251">
    <property type="protein sequence ID" value="WYJ77230.1"/>
    <property type="molecule type" value="Genomic_DNA"/>
</dbReference>
<evidence type="ECO:0000256" key="10">
    <source>
        <dbReference type="ARBA" id="ARBA00023204"/>
    </source>
</evidence>
<evidence type="ECO:0000313" key="15">
    <source>
        <dbReference type="EMBL" id="WYJ77230.1"/>
    </source>
</evidence>